<organism evidence="1 2">
    <name type="scientific">Vaccinium darrowii</name>
    <dbReference type="NCBI Taxonomy" id="229202"/>
    <lineage>
        <taxon>Eukaryota</taxon>
        <taxon>Viridiplantae</taxon>
        <taxon>Streptophyta</taxon>
        <taxon>Embryophyta</taxon>
        <taxon>Tracheophyta</taxon>
        <taxon>Spermatophyta</taxon>
        <taxon>Magnoliopsida</taxon>
        <taxon>eudicotyledons</taxon>
        <taxon>Gunneridae</taxon>
        <taxon>Pentapetalae</taxon>
        <taxon>asterids</taxon>
        <taxon>Ericales</taxon>
        <taxon>Ericaceae</taxon>
        <taxon>Vaccinioideae</taxon>
        <taxon>Vaccinieae</taxon>
        <taxon>Vaccinium</taxon>
    </lineage>
</organism>
<evidence type="ECO:0000313" key="1">
    <source>
        <dbReference type="EMBL" id="KAH7864259.1"/>
    </source>
</evidence>
<accession>A0ACB7ZER6</accession>
<gene>
    <name evidence="1" type="ORF">Vadar_027581</name>
</gene>
<evidence type="ECO:0000313" key="2">
    <source>
        <dbReference type="Proteomes" id="UP000828048"/>
    </source>
</evidence>
<keyword evidence="2" id="KW-1185">Reference proteome</keyword>
<protein>
    <submittedName>
        <fullName evidence="1">Uncharacterized protein</fullName>
    </submittedName>
</protein>
<comment type="caution">
    <text evidence="1">The sequence shown here is derived from an EMBL/GenBank/DDBJ whole genome shotgun (WGS) entry which is preliminary data.</text>
</comment>
<proteinExistence type="predicted"/>
<dbReference type="EMBL" id="CM037162">
    <property type="protein sequence ID" value="KAH7864259.1"/>
    <property type="molecule type" value="Genomic_DNA"/>
</dbReference>
<dbReference type="Proteomes" id="UP000828048">
    <property type="component" value="Chromosome 12"/>
</dbReference>
<reference evidence="1 2" key="1">
    <citation type="journal article" date="2021" name="Hortic Res">
        <title>High-quality reference genome and annotation aids understanding of berry development for evergreen blueberry (Vaccinium darrowii).</title>
        <authorList>
            <person name="Yu J."/>
            <person name="Hulse-Kemp A.M."/>
            <person name="Babiker E."/>
            <person name="Staton M."/>
        </authorList>
    </citation>
    <scope>NUCLEOTIDE SEQUENCE [LARGE SCALE GENOMIC DNA]</scope>
    <source>
        <strain evidence="2">cv. NJ 8807/NJ 8810</strain>
        <tissue evidence="1">Young leaf</tissue>
    </source>
</reference>
<name>A0ACB7ZER6_9ERIC</name>
<sequence>MYRSMKSDLGNVGREKHSAFCLMQKYVHLQSLGTKLNIISAFVIERVKGLIYIEAERQLDVFEVICFFYFSRSSYHKIKREHLSQIHGKSSVVSLREDAESVKPFGLLGTQDCSRGKAAGNWRSIETFTRSKTTWNGSVAEPENQTGGPSWSEPPLLNN</sequence>